<evidence type="ECO:0000313" key="2">
    <source>
        <dbReference type="Proteomes" id="UP001501638"/>
    </source>
</evidence>
<keyword evidence="2" id="KW-1185">Reference proteome</keyword>
<organism evidence="1 2">
    <name type="scientific">Streptomyces macrosporus</name>
    <dbReference type="NCBI Taxonomy" id="44032"/>
    <lineage>
        <taxon>Bacteria</taxon>
        <taxon>Bacillati</taxon>
        <taxon>Actinomycetota</taxon>
        <taxon>Actinomycetes</taxon>
        <taxon>Kitasatosporales</taxon>
        <taxon>Streptomycetaceae</taxon>
        <taxon>Streptomyces</taxon>
    </lineage>
</organism>
<accession>A0ABP5XAP4</accession>
<name>A0ABP5XAP4_9ACTN</name>
<gene>
    <name evidence="1" type="ORF">GCM10010405_37730</name>
</gene>
<reference evidence="2" key="1">
    <citation type="journal article" date="2019" name="Int. J. Syst. Evol. Microbiol.">
        <title>The Global Catalogue of Microorganisms (GCM) 10K type strain sequencing project: providing services to taxonomists for standard genome sequencing and annotation.</title>
        <authorList>
            <consortium name="The Broad Institute Genomics Platform"/>
            <consortium name="The Broad Institute Genome Sequencing Center for Infectious Disease"/>
            <person name="Wu L."/>
            <person name="Ma J."/>
        </authorList>
    </citation>
    <scope>NUCLEOTIDE SEQUENCE [LARGE SCALE GENOMIC DNA]</scope>
    <source>
        <strain evidence="2">JCM 6305</strain>
    </source>
</reference>
<comment type="caution">
    <text evidence="1">The sequence shown here is derived from an EMBL/GenBank/DDBJ whole genome shotgun (WGS) entry which is preliminary data.</text>
</comment>
<sequence length="91" mass="9359">MECPAYVRISHGRSLFPRSLASGRSDPVPTGFVARSLVPRSLLLTPFGTGAPFGSLTSEGVAGPGRPGAAPFGSLTSRGWVMADLRRSGSG</sequence>
<proteinExistence type="predicted"/>
<dbReference type="Proteomes" id="UP001501638">
    <property type="component" value="Unassembled WGS sequence"/>
</dbReference>
<evidence type="ECO:0000313" key="1">
    <source>
        <dbReference type="EMBL" id="GAA2450555.1"/>
    </source>
</evidence>
<dbReference type="EMBL" id="BAAASZ010000026">
    <property type="protein sequence ID" value="GAA2450555.1"/>
    <property type="molecule type" value="Genomic_DNA"/>
</dbReference>
<protein>
    <submittedName>
        <fullName evidence="1">Uncharacterized protein</fullName>
    </submittedName>
</protein>